<dbReference type="Proteomes" id="UP000545493">
    <property type="component" value="Unassembled WGS sequence"/>
</dbReference>
<name>A0A7X5URB5_9PSEU</name>
<proteinExistence type="predicted"/>
<dbReference type="AlphaFoldDB" id="A0A7X5URB5"/>
<feature type="region of interest" description="Disordered" evidence="1">
    <location>
        <begin position="24"/>
        <end position="54"/>
    </location>
</feature>
<evidence type="ECO:0000313" key="3">
    <source>
        <dbReference type="Proteomes" id="UP000545493"/>
    </source>
</evidence>
<reference evidence="2 3" key="1">
    <citation type="submission" date="2020-03" db="EMBL/GenBank/DDBJ databases">
        <title>Sequencing the genomes of 1000 actinobacteria strains.</title>
        <authorList>
            <person name="Klenk H.-P."/>
        </authorList>
    </citation>
    <scope>NUCLEOTIDE SEQUENCE [LARGE SCALE GENOMIC DNA]</scope>
    <source>
        <strain evidence="2 3">DSM 45685</strain>
    </source>
</reference>
<evidence type="ECO:0000256" key="1">
    <source>
        <dbReference type="SAM" id="MobiDB-lite"/>
    </source>
</evidence>
<protein>
    <submittedName>
        <fullName evidence="2">Uncharacterized protein</fullName>
    </submittedName>
</protein>
<accession>A0A7X5URB5</accession>
<feature type="compositionally biased region" description="Basic and acidic residues" evidence="1">
    <location>
        <begin position="33"/>
        <end position="54"/>
    </location>
</feature>
<comment type="caution">
    <text evidence="2">The sequence shown here is derived from an EMBL/GenBank/DDBJ whole genome shotgun (WGS) entry which is preliminary data.</text>
</comment>
<gene>
    <name evidence="2" type="ORF">FHU38_003111</name>
</gene>
<dbReference type="RefSeq" id="WP_167171986.1">
    <property type="nucleotide sequence ID" value="NZ_JAAOYM010000001.1"/>
</dbReference>
<organism evidence="2 3">
    <name type="scientific">Saccharomonospora amisosensis</name>
    <dbReference type="NCBI Taxonomy" id="1128677"/>
    <lineage>
        <taxon>Bacteria</taxon>
        <taxon>Bacillati</taxon>
        <taxon>Actinomycetota</taxon>
        <taxon>Actinomycetes</taxon>
        <taxon>Pseudonocardiales</taxon>
        <taxon>Pseudonocardiaceae</taxon>
        <taxon>Saccharomonospora</taxon>
    </lineage>
</organism>
<sequence length="54" mass="6370">MRMPGDRASDATLAEVEYRTEELRKAGGRWRARRTELPRQRAESRENARRGRGR</sequence>
<keyword evidence="3" id="KW-1185">Reference proteome</keyword>
<evidence type="ECO:0000313" key="2">
    <source>
        <dbReference type="EMBL" id="NIJ12767.1"/>
    </source>
</evidence>
<dbReference type="EMBL" id="JAAOYM010000001">
    <property type="protein sequence ID" value="NIJ12767.1"/>
    <property type="molecule type" value="Genomic_DNA"/>
</dbReference>